<feature type="DNA-binding region" description="OmpR/PhoB-type" evidence="2">
    <location>
        <begin position="1"/>
        <end position="99"/>
    </location>
</feature>
<keyword evidence="3" id="KW-0472">Membrane</keyword>
<organism evidence="5 7">
    <name type="scientific">Vibrio campbellii</name>
    <dbReference type="NCBI Taxonomy" id="680"/>
    <lineage>
        <taxon>Bacteria</taxon>
        <taxon>Pseudomonadati</taxon>
        <taxon>Pseudomonadota</taxon>
        <taxon>Gammaproteobacteria</taxon>
        <taxon>Vibrionales</taxon>
        <taxon>Vibrionaceae</taxon>
        <taxon>Vibrio</taxon>
    </lineage>
</organism>
<keyword evidence="3" id="KW-1133">Transmembrane helix</keyword>
<dbReference type="SUPFAM" id="SSF46894">
    <property type="entry name" value="C-terminal effector domain of the bipartite response regulators"/>
    <property type="match status" value="1"/>
</dbReference>
<keyword evidence="1 2" id="KW-0238">DNA-binding</keyword>
<dbReference type="EMBL" id="CP050470">
    <property type="protein sequence ID" value="UTZ30291.1"/>
    <property type="molecule type" value="Genomic_DNA"/>
</dbReference>
<evidence type="ECO:0000313" key="5">
    <source>
        <dbReference type="EMBL" id="UTZ27482.1"/>
    </source>
</evidence>
<evidence type="ECO:0000256" key="3">
    <source>
        <dbReference type="SAM" id="Phobius"/>
    </source>
</evidence>
<dbReference type="InterPro" id="IPR001867">
    <property type="entry name" value="OmpR/PhoB-type_DNA-bd"/>
</dbReference>
<dbReference type="GO" id="GO:0006355">
    <property type="term" value="P:regulation of DNA-templated transcription"/>
    <property type="evidence" value="ECO:0007669"/>
    <property type="project" value="InterPro"/>
</dbReference>
<reference evidence="5" key="1">
    <citation type="submission" date="2020-03" db="EMBL/GenBank/DDBJ databases">
        <title>Five strains of Vibrio campbellii isolated from Mariana Trench.</title>
        <authorList>
            <person name="Liang J."/>
            <person name="Zhang X.-H."/>
        </authorList>
    </citation>
    <scope>NUCLEOTIDE SEQUENCE</scope>
    <source>
        <strain evidence="6">LJC013</strain>
        <strain evidence="5">LJC014</strain>
    </source>
</reference>
<keyword evidence="8" id="KW-1185">Reference proteome</keyword>
<accession>A0AAE9N2U5</accession>
<evidence type="ECO:0000313" key="8">
    <source>
        <dbReference type="Proteomes" id="UP001059912"/>
    </source>
</evidence>
<dbReference type="Pfam" id="PF00486">
    <property type="entry name" value="Trans_reg_C"/>
    <property type="match status" value="1"/>
</dbReference>
<evidence type="ECO:0000256" key="1">
    <source>
        <dbReference type="ARBA" id="ARBA00023125"/>
    </source>
</evidence>
<dbReference type="GO" id="GO:0003677">
    <property type="term" value="F:DNA binding"/>
    <property type="evidence" value="ECO:0007669"/>
    <property type="project" value="UniProtKB-UniRule"/>
</dbReference>
<evidence type="ECO:0000313" key="7">
    <source>
        <dbReference type="Proteomes" id="UP001058687"/>
    </source>
</evidence>
<feature type="transmembrane region" description="Helical" evidence="3">
    <location>
        <begin position="147"/>
        <end position="166"/>
    </location>
</feature>
<dbReference type="Proteomes" id="UP001059912">
    <property type="component" value="Chromosome 1"/>
</dbReference>
<evidence type="ECO:0000313" key="6">
    <source>
        <dbReference type="EMBL" id="UTZ30291.1"/>
    </source>
</evidence>
<sequence length="270" mass="30473">MYKIKNWLINSDHPLVTDLIKNEEKRIGYHDHLVILMLCESAGQIKTKEELLKGAWPGKHVSEGSLTQSISAIRTLIEDDGKAQKYLKTVAKVGYKLEEDAVSWEGAEKDRVRNQAISLSQESELKDSELETEIVHRARPKLHRNHLYLMIGCLFVSIAVLFPLLFKEKNARLGGWLPLTKLFSAQHITVYCDDQEEAKLLAQGVAPLIGEKVAQGKLDRLILAHSDETLSIVILKPFSQPINLVVMFDSPKSIESMVDIIAVELKNYVH</sequence>
<dbReference type="Gene3D" id="1.10.10.10">
    <property type="entry name" value="Winged helix-like DNA-binding domain superfamily/Winged helix DNA-binding domain"/>
    <property type="match status" value="1"/>
</dbReference>
<dbReference type="PROSITE" id="PS51755">
    <property type="entry name" value="OMPR_PHOB"/>
    <property type="match status" value="1"/>
</dbReference>
<dbReference type="GO" id="GO:0000160">
    <property type="term" value="P:phosphorelay signal transduction system"/>
    <property type="evidence" value="ECO:0007669"/>
    <property type="project" value="InterPro"/>
</dbReference>
<dbReference type="InterPro" id="IPR016032">
    <property type="entry name" value="Sig_transdc_resp-reg_C-effctor"/>
</dbReference>
<name>A0AAE9N2U5_9VIBR</name>
<dbReference type="InterPro" id="IPR036388">
    <property type="entry name" value="WH-like_DNA-bd_sf"/>
</dbReference>
<gene>
    <name evidence="5" type="ORF">HB761_12440</name>
    <name evidence="6" type="ORF">HB762_02045</name>
</gene>
<dbReference type="EMBL" id="CP050467">
    <property type="protein sequence ID" value="UTZ27482.1"/>
    <property type="molecule type" value="Genomic_DNA"/>
</dbReference>
<proteinExistence type="predicted"/>
<evidence type="ECO:0000259" key="4">
    <source>
        <dbReference type="PROSITE" id="PS51755"/>
    </source>
</evidence>
<keyword evidence="3" id="KW-0812">Transmembrane</keyword>
<evidence type="ECO:0000256" key="2">
    <source>
        <dbReference type="PROSITE-ProRule" id="PRU01091"/>
    </source>
</evidence>
<protein>
    <submittedName>
        <fullName evidence="5">Transcriptional regulator</fullName>
    </submittedName>
</protein>
<dbReference type="SMART" id="SM00862">
    <property type="entry name" value="Trans_reg_C"/>
    <property type="match status" value="1"/>
</dbReference>
<dbReference type="RefSeq" id="WP_005537284.1">
    <property type="nucleotide sequence ID" value="NZ_CP030788.1"/>
</dbReference>
<dbReference type="AlphaFoldDB" id="A0AAE9N2U5"/>
<feature type="domain" description="OmpR/PhoB-type" evidence="4">
    <location>
        <begin position="1"/>
        <end position="99"/>
    </location>
</feature>
<dbReference type="Proteomes" id="UP001058687">
    <property type="component" value="Chromosome 1"/>
</dbReference>